<dbReference type="Gene3D" id="3.20.20.80">
    <property type="entry name" value="Glycosidases"/>
    <property type="match status" value="1"/>
</dbReference>
<dbReference type="NCBIfam" id="NF006970">
    <property type="entry name" value="PRK09441.1-3"/>
    <property type="match status" value="1"/>
</dbReference>
<feature type="active site" description="Nucleophile" evidence="7">
    <location>
        <position position="243"/>
    </location>
</feature>
<dbReference type="GO" id="GO:0005975">
    <property type="term" value="P:carbohydrate metabolic process"/>
    <property type="evidence" value="ECO:0007669"/>
    <property type="project" value="InterPro"/>
</dbReference>
<evidence type="ECO:0000256" key="6">
    <source>
        <dbReference type="ARBA" id="ARBA00023295"/>
    </source>
</evidence>
<dbReference type="SUPFAM" id="SSF51011">
    <property type="entry name" value="Glycosyl hydrolase domain"/>
    <property type="match status" value="1"/>
</dbReference>
<comment type="similarity">
    <text evidence="2">Belongs to the glycosyl hydrolase 13 family.</text>
</comment>
<dbReference type="InterPro" id="IPR015237">
    <property type="entry name" value="Alpha-amylase_C_pro"/>
</dbReference>
<evidence type="ECO:0000256" key="4">
    <source>
        <dbReference type="ARBA" id="ARBA00022801"/>
    </source>
</evidence>
<feature type="binding site" evidence="8">
    <location>
        <position position="218"/>
    </location>
    <ligand>
        <name>Ca(2+)</name>
        <dbReference type="ChEBI" id="CHEBI:29108"/>
        <label>1</label>
    </ligand>
</feature>
<dbReference type="SMART" id="SM00642">
    <property type="entry name" value="Aamy"/>
    <property type="match status" value="1"/>
</dbReference>
<keyword evidence="3 8" id="KW-0479">Metal-binding</keyword>
<feature type="binding site" evidence="8">
    <location>
        <position position="224"/>
    </location>
    <ligand>
        <name>Ca(2+)</name>
        <dbReference type="ChEBI" id="CHEBI:29108"/>
        <label>1</label>
    </ligand>
</feature>
<keyword evidence="5" id="KW-0119">Carbohydrate metabolism</keyword>
<evidence type="ECO:0000256" key="8">
    <source>
        <dbReference type="PIRSR" id="PIRSR001021-2"/>
    </source>
</evidence>
<evidence type="ECO:0000256" key="7">
    <source>
        <dbReference type="PIRSR" id="PIRSR001021-1"/>
    </source>
</evidence>
<reference evidence="10 11" key="1">
    <citation type="submission" date="2021-12" db="EMBL/GenBank/DDBJ databases">
        <title>Genome sequencing of bacteria with rrn-lacking chromosome and rrn-plasmid.</title>
        <authorList>
            <person name="Anda M."/>
            <person name="Iwasaki W."/>
        </authorList>
    </citation>
    <scope>NUCLEOTIDE SEQUENCE [LARGE SCALE GENOMIC DNA]</scope>
    <source>
        <strain evidence="10 11">DSM 100852</strain>
        <plasmid evidence="10 11">pFA3</plasmid>
    </source>
</reference>
<gene>
    <name evidence="10" type="ORF">FUAX_45970</name>
</gene>
<organism evidence="10 11">
    <name type="scientific">Fulvitalea axinellae</name>
    <dbReference type="NCBI Taxonomy" id="1182444"/>
    <lineage>
        <taxon>Bacteria</taxon>
        <taxon>Pseudomonadati</taxon>
        <taxon>Bacteroidota</taxon>
        <taxon>Cytophagia</taxon>
        <taxon>Cytophagales</taxon>
        <taxon>Persicobacteraceae</taxon>
        <taxon>Fulvitalea</taxon>
    </lineage>
</organism>
<evidence type="ECO:0000256" key="2">
    <source>
        <dbReference type="ARBA" id="ARBA00008061"/>
    </source>
</evidence>
<dbReference type="CDD" id="cd11314">
    <property type="entry name" value="AmyAc_arch_bac_plant_AmyA"/>
    <property type="match status" value="1"/>
</dbReference>
<feature type="active site" description="Proton donor" evidence="7">
    <location>
        <position position="267"/>
    </location>
</feature>
<keyword evidence="6" id="KW-0326">Glycosidase</keyword>
<dbReference type="GO" id="GO:0004553">
    <property type="term" value="F:hydrolase activity, hydrolyzing O-glycosyl compounds"/>
    <property type="evidence" value="ECO:0007669"/>
    <property type="project" value="InterPro"/>
</dbReference>
<feature type="domain" description="Glycosyl hydrolase family 13 catalytic" evidence="9">
    <location>
        <begin position="55"/>
        <end position="378"/>
    </location>
</feature>
<feature type="binding site" evidence="8">
    <location>
        <position position="208"/>
    </location>
    <ligand>
        <name>Ca(2+)</name>
        <dbReference type="ChEBI" id="CHEBI:29108"/>
        <label>2</label>
    </ligand>
</feature>
<evidence type="ECO:0000256" key="3">
    <source>
        <dbReference type="ARBA" id="ARBA00022723"/>
    </source>
</evidence>
<dbReference type="InterPro" id="IPR017853">
    <property type="entry name" value="GH"/>
</dbReference>
<keyword evidence="11" id="KW-1185">Reference proteome</keyword>
<accession>A0AAU9DHX3</accession>
<dbReference type="KEGG" id="fax:FUAX_45970"/>
<protein>
    <submittedName>
        <fullName evidence="10">Alpha-amylase</fullName>
    </submittedName>
</protein>
<proteinExistence type="inferred from homology"/>
<evidence type="ECO:0000256" key="5">
    <source>
        <dbReference type="ARBA" id="ARBA00023277"/>
    </source>
</evidence>
<dbReference type="PANTHER" id="PTHR43447">
    <property type="entry name" value="ALPHA-AMYLASE"/>
    <property type="match status" value="1"/>
</dbReference>
<evidence type="ECO:0000313" key="10">
    <source>
        <dbReference type="EMBL" id="BDD12165.1"/>
    </source>
</evidence>
<feature type="binding site" evidence="8">
    <location>
        <position position="155"/>
    </location>
    <ligand>
        <name>Ca(2+)</name>
        <dbReference type="ChEBI" id="CHEBI:29108"/>
        <label>1</label>
    </ligand>
</feature>
<geneLocation type="plasmid" evidence="10 11">
    <name>pFA3</name>
</geneLocation>
<evidence type="ECO:0000256" key="1">
    <source>
        <dbReference type="ARBA" id="ARBA00001913"/>
    </source>
</evidence>
<evidence type="ECO:0000259" key="9">
    <source>
        <dbReference type="SMART" id="SM00642"/>
    </source>
</evidence>
<dbReference type="RefSeq" id="WP_338395519.1">
    <property type="nucleotide sequence ID" value="NZ_AP025317.1"/>
</dbReference>
<dbReference type="InterPro" id="IPR013776">
    <property type="entry name" value="A-amylase_thermo"/>
</dbReference>
<dbReference type="InterPro" id="IPR006047">
    <property type="entry name" value="GH13_cat_dom"/>
</dbReference>
<keyword evidence="8" id="KW-0106">Calcium</keyword>
<dbReference type="GO" id="GO:0005509">
    <property type="term" value="F:calcium ion binding"/>
    <property type="evidence" value="ECO:0007669"/>
    <property type="project" value="InterPro"/>
</dbReference>
<dbReference type="InterPro" id="IPR013780">
    <property type="entry name" value="Glyco_hydro_b"/>
</dbReference>
<dbReference type="Pfam" id="PF09154">
    <property type="entry name" value="Alpha-amy_C_pro"/>
    <property type="match status" value="1"/>
</dbReference>
<dbReference type="SUPFAM" id="SSF51445">
    <property type="entry name" value="(Trans)glycosidases"/>
    <property type="match status" value="1"/>
</dbReference>
<dbReference type="EMBL" id="AP025317">
    <property type="protein sequence ID" value="BDD12165.1"/>
    <property type="molecule type" value="Genomic_DNA"/>
</dbReference>
<dbReference type="Proteomes" id="UP001348817">
    <property type="component" value="Plasmid pFA3"/>
</dbReference>
<evidence type="ECO:0000313" key="11">
    <source>
        <dbReference type="Proteomes" id="UP001348817"/>
    </source>
</evidence>
<comment type="cofactor">
    <cofactor evidence="1">
        <name>Ca(2+)</name>
        <dbReference type="ChEBI" id="CHEBI:29108"/>
    </cofactor>
</comment>
<name>A0AAU9DHX3_9BACT</name>
<dbReference type="AlphaFoldDB" id="A0AAU9DHX3"/>
<keyword evidence="4" id="KW-0378">Hydrolase</keyword>
<dbReference type="Gene3D" id="2.60.40.1180">
    <property type="entry name" value="Golgi alpha-mannosidase II"/>
    <property type="match status" value="1"/>
</dbReference>
<dbReference type="PIRSF" id="PIRSF001021">
    <property type="entry name" value="Alph-amls_thrmst"/>
    <property type="match status" value="1"/>
</dbReference>
<keyword evidence="10" id="KW-0614">Plasmid</keyword>
<dbReference type="Pfam" id="PF00128">
    <property type="entry name" value="Alpha-amylase"/>
    <property type="match status" value="1"/>
</dbReference>
<sequence>MEKLGRFLLLVLLAVSVWSCSGDDEEIVESVPMIPLEPSTPIPPVEKPDSVPEGRVIMQAFYWDVPAGGTWWQKIESKIPAWSDAGITAVWLPPANKSQSGGYSMGYDPYDYYDFGKYNQHGTVETRFGSEAELKSLIETAHGKKLEVIADIVINHNSGGASEYNKWKGENTWTDFSPKSGKFIRHAEHFHPNGIHESDEGTFGGFPDLCLDNAYVQDWLWKRDDSVGKYYRDVMGFDAWRFDYVKGFAPWVVKEWNKAIGGFSVGEFWDGDVQKLYAWVKESESPAFDFPCFYKMDEAFDGNDFTKLNSDMLWKRDSEKAVTFVANHDIEHHDGARIWNKNYAYAYIMTHPGTPCLFYQDYEEWLDKEALNKLITIKRTLAKGDVTVLHIDNDEYVARREGGSGLIVFLNGSDQTKSRKVSTLWAGKRIKDATGNSDKVLTVNADGTVFVECPKENYTVWTLAE</sequence>